<protein>
    <submittedName>
        <fullName evidence="3">Uncharacterized protein DUF4148</fullName>
    </submittedName>
</protein>
<dbReference type="OrthoDB" id="9984829at2"/>
<gene>
    <name evidence="3" type="ORF">EV684_102405</name>
</gene>
<evidence type="ECO:0000313" key="3">
    <source>
        <dbReference type="EMBL" id="TCP04644.1"/>
    </source>
</evidence>
<accession>A0A4R2MIW1</accession>
<keyword evidence="2" id="KW-0732">Signal</keyword>
<feature type="region of interest" description="Disordered" evidence="1">
    <location>
        <begin position="91"/>
        <end position="126"/>
    </location>
</feature>
<dbReference type="Pfam" id="PF13663">
    <property type="entry name" value="DUF4148"/>
    <property type="match status" value="1"/>
</dbReference>
<feature type="chain" id="PRO_5020737827" evidence="2">
    <location>
        <begin position="28"/>
        <end position="126"/>
    </location>
</feature>
<proteinExistence type="predicted"/>
<evidence type="ECO:0000256" key="1">
    <source>
        <dbReference type="SAM" id="MobiDB-lite"/>
    </source>
</evidence>
<name>A0A4R2MIW1_RUBGE</name>
<feature type="signal peptide" evidence="2">
    <location>
        <begin position="1"/>
        <end position="27"/>
    </location>
</feature>
<dbReference type="EMBL" id="SLXD01000002">
    <property type="protein sequence ID" value="TCP04644.1"/>
    <property type="molecule type" value="Genomic_DNA"/>
</dbReference>
<sequence>MNRTRHFAAVAAAAALGALTIPAFAQAGTGGPDAGAPVSRAEVRDDFRETREAGALTPDGDVGDTQRTLMARERYAEAKGQELRAEYERQAAVDAAAQAAPPPAPVAPFGAQDLQNPGSPAGAQPQ</sequence>
<dbReference type="AlphaFoldDB" id="A0A4R2MIW1"/>
<dbReference type="Proteomes" id="UP000295106">
    <property type="component" value="Unassembled WGS sequence"/>
</dbReference>
<evidence type="ECO:0000313" key="4">
    <source>
        <dbReference type="Proteomes" id="UP000295106"/>
    </source>
</evidence>
<reference evidence="3 4" key="1">
    <citation type="submission" date="2019-03" db="EMBL/GenBank/DDBJ databases">
        <title>Genomic Encyclopedia of Type Strains, Phase IV (KMG-IV): sequencing the most valuable type-strain genomes for metagenomic binning, comparative biology and taxonomic classification.</title>
        <authorList>
            <person name="Goeker M."/>
        </authorList>
    </citation>
    <scope>NUCLEOTIDE SEQUENCE [LARGE SCALE GENOMIC DNA]</scope>
    <source>
        <strain evidence="3 4">DSM 1709</strain>
    </source>
</reference>
<organism evidence="3 4">
    <name type="scientific">Rubrivivax gelatinosus</name>
    <name type="common">Rhodocyclus gelatinosus</name>
    <name type="synonym">Rhodopseudomonas gelatinosa</name>
    <dbReference type="NCBI Taxonomy" id="28068"/>
    <lineage>
        <taxon>Bacteria</taxon>
        <taxon>Pseudomonadati</taxon>
        <taxon>Pseudomonadota</taxon>
        <taxon>Betaproteobacteria</taxon>
        <taxon>Burkholderiales</taxon>
        <taxon>Sphaerotilaceae</taxon>
        <taxon>Rubrivivax</taxon>
    </lineage>
</organism>
<dbReference type="RefSeq" id="WP_132645131.1">
    <property type="nucleotide sequence ID" value="NZ_CP181386.1"/>
</dbReference>
<evidence type="ECO:0000256" key="2">
    <source>
        <dbReference type="SAM" id="SignalP"/>
    </source>
</evidence>
<dbReference type="GeneID" id="99684810"/>
<dbReference type="InterPro" id="IPR025421">
    <property type="entry name" value="DUF4148"/>
</dbReference>
<comment type="caution">
    <text evidence="3">The sequence shown here is derived from an EMBL/GenBank/DDBJ whole genome shotgun (WGS) entry which is preliminary data.</text>
</comment>